<dbReference type="Proteomes" id="UP001162891">
    <property type="component" value="Chromosome"/>
</dbReference>
<feature type="domain" description="RNA polymerase sigma-70 region 2" evidence="1">
    <location>
        <begin position="11"/>
        <end position="78"/>
    </location>
</feature>
<name>A0ABN6MWS3_9BACT</name>
<dbReference type="InterPro" id="IPR014284">
    <property type="entry name" value="RNA_pol_sigma-70_dom"/>
</dbReference>
<proteinExistence type="predicted"/>
<evidence type="ECO:0000313" key="5">
    <source>
        <dbReference type="Proteomes" id="UP001162891"/>
    </source>
</evidence>
<evidence type="ECO:0000313" key="4">
    <source>
        <dbReference type="EMBL" id="BDG05026.1"/>
    </source>
</evidence>
<sequence>MTTPELPEHWFRRELGRLVSILLRRFGVDRMELCEDAAQTALLQATQSWSSKLPDNPGAWLYRVAHNYVLDELRREKRDERYLAEVHADYAQQEVHDDVLRLLFVCADPAIPPESRLVLALKTLCGFSTEEIALRLFQSEDAVHKRLQRARARLREHAEVQSIDPERVHGVLHMLYLLFNEGYSSAQPDRVIRRELCDEALRLALMLREDPSGALPETDALVALMCFHAARFDARVDGCGGLLLLEEQDRSLWDRELVQRGLDHLMRSARGEAVSRYHVEAGIAAQHCLAPSYAETNWEEIVRLYEVLERVAPSPLNVLNRAIALAEWKGPDVGLAALEAFEAPGWLLGFYLWDATLGELHRRCGHRDRALMHTKRALAAAPTIPEKALLERRLNEISAEESAPSGKR</sequence>
<dbReference type="SUPFAM" id="SSF88659">
    <property type="entry name" value="Sigma3 and sigma4 domains of RNA polymerase sigma factors"/>
    <property type="match status" value="1"/>
</dbReference>
<dbReference type="EMBL" id="AP025591">
    <property type="protein sequence ID" value="BDG05026.1"/>
    <property type="molecule type" value="Genomic_DNA"/>
</dbReference>
<feature type="domain" description="DUF6596" evidence="3">
    <location>
        <begin position="167"/>
        <end position="268"/>
    </location>
</feature>
<evidence type="ECO:0000259" key="2">
    <source>
        <dbReference type="Pfam" id="PF08281"/>
    </source>
</evidence>
<dbReference type="RefSeq" id="WP_248353554.1">
    <property type="nucleotide sequence ID" value="NZ_AP025591.1"/>
</dbReference>
<gene>
    <name evidence="4" type="ORF">AMOR_40220</name>
</gene>
<dbReference type="SUPFAM" id="SSF88946">
    <property type="entry name" value="Sigma2 domain of RNA polymerase sigma factors"/>
    <property type="match status" value="1"/>
</dbReference>
<keyword evidence="4" id="KW-0804">Transcription</keyword>
<dbReference type="InterPro" id="IPR013324">
    <property type="entry name" value="RNA_pol_sigma_r3/r4-like"/>
</dbReference>
<dbReference type="NCBIfam" id="TIGR02937">
    <property type="entry name" value="sigma70-ECF"/>
    <property type="match status" value="1"/>
</dbReference>
<dbReference type="InterPro" id="IPR036388">
    <property type="entry name" value="WH-like_DNA-bd_sf"/>
</dbReference>
<dbReference type="InterPro" id="IPR013249">
    <property type="entry name" value="RNA_pol_sigma70_r4_t2"/>
</dbReference>
<dbReference type="PANTHER" id="PTHR47756">
    <property type="entry name" value="BLL6612 PROTEIN-RELATED"/>
    <property type="match status" value="1"/>
</dbReference>
<organism evidence="4 5">
    <name type="scientific">Anaeromyxobacter oryzae</name>
    <dbReference type="NCBI Taxonomy" id="2918170"/>
    <lineage>
        <taxon>Bacteria</taxon>
        <taxon>Pseudomonadati</taxon>
        <taxon>Myxococcota</taxon>
        <taxon>Myxococcia</taxon>
        <taxon>Myxococcales</taxon>
        <taxon>Cystobacterineae</taxon>
        <taxon>Anaeromyxobacteraceae</taxon>
        <taxon>Anaeromyxobacter</taxon>
    </lineage>
</organism>
<keyword evidence="4" id="KW-0240">DNA-directed RNA polymerase</keyword>
<dbReference type="InterPro" id="IPR046531">
    <property type="entry name" value="DUF6596"/>
</dbReference>
<dbReference type="Pfam" id="PF08281">
    <property type="entry name" value="Sigma70_r4_2"/>
    <property type="match status" value="1"/>
</dbReference>
<keyword evidence="5" id="KW-1185">Reference proteome</keyword>
<dbReference type="Pfam" id="PF20239">
    <property type="entry name" value="DUF6596"/>
    <property type="match status" value="1"/>
</dbReference>
<evidence type="ECO:0000259" key="3">
    <source>
        <dbReference type="Pfam" id="PF20239"/>
    </source>
</evidence>
<dbReference type="PANTHER" id="PTHR47756:SF2">
    <property type="entry name" value="BLL6612 PROTEIN"/>
    <property type="match status" value="1"/>
</dbReference>
<protein>
    <submittedName>
        <fullName evidence="4">DNA-directed RNA polymerase sigma-70 factor</fullName>
    </submittedName>
</protein>
<dbReference type="InterPro" id="IPR007627">
    <property type="entry name" value="RNA_pol_sigma70_r2"/>
</dbReference>
<dbReference type="Gene3D" id="1.10.1740.10">
    <property type="match status" value="1"/>
</dbReference>
<accession>A0ABN6MWS3</accession>
<dbReference type="Pfam" id="PF04542">
    <property type="entry name" value="Sigma70_r2"/>
    <property type="match status" value="1"/>
</dbReference>
<dbReference type="Gene3D" id="1.10.10.10">
    <property type="entry name" value="Winged helix-like DNA-binding domain superfamily/Winged helix DNA-binding domain"/>
    <property type="match status" value="1"/>
</dbReference>
<evidence type="ECO:0000259" key="1">
    <source>
        <dbReference type="Pfam" id="PF04542"/>
    </source>
</evidence>
<dbReference type="GO" id="GO:0000428">
    <property type="term" value="C:DNA-directed RNA polymerase complex"/>
    <property type="evidence" value="ECO:0007669"/>
    <property type="project" value="UniProtKB-KW"/>
</dbReference>
<feature type="domain" description="RNA polymerase sigma factor 70 region 4 type 2" evidence="2">
    <location>
        <begin position="112"/>
        <end position="154"/>
    </location>
</feature>
<dbReference type="InterPro" id="IPR013325">
    <property type="entry name" value="RNA_pol_sigma_r2"/>
</dbReference>
<reference evidence="5" key="1">
    <citation type="journal article" date="2022" name="Int. J. Syst. Evol. Microbiol.">
        <title>Anaeromyxobacter oryzae sp. nov., Anaeromyxobacter diazotrophicus sp. nov. and Anaeromyxobacter paludicola sp. nov., isolated from paddy soils.</title>
        <authorList>
            <person name="Itoh H."/>
            <person name="Xu Z."/>
            <person name="Mise K."/>
            <person name="Masuda Y."/>
            <person name="Ushijima N."/>
            <person name="Hayakawa C."/>
            <person name="Shiratori Y."/>
            <person name="Senoo K."/>
        </authorList>
    </citation>
    <scope>NUCLEOTIDE SEQUENCE [LARGE SCALE GENOMIC DNA]</scope>
    <source>
        <strain evidence="5">Red232</strain>
    </source>
</reference>